<organism evidence="2 3">
    <name type="scientific">Apatococcus fuscideae</name>
    <dbReference type="NCBI Taxonomy" id="2026836"/>
    <lineage>
        <taxon>Eukaryota</taxon>
        <taxon>Viridiplantae</taxon>
        <taxon>Chlorophyta</taxon>
        <taxon>core chlorophytes</taxon>
        <taxon>Trebouxiophyceae</taxon>
        <taxon>Chlorellales</taxon>
        <taxon>Chlorellaceae</taxon>
        <taxon>Apatococcus</taxon>
    </lineage>
</organism>
<accession>A0AAW1TEH1</accession>
<reference evidence="2 3" key="1">
    <citation type="journal article" date="2024" name="Nat. Commun.">
        <title>Phylogenomics reveals the evolutionary origins of lichenization in chlorophyte algae.</title>
        <authorList>
            <person name="Puginier C."/>
            <person name="Libourel C."/>
            <person name="Otte J."/>
            <person name="Skaloud P."/>
            <person name="Haon M."/>
            <person name="Grisel S."/>
            <person name="Petersen M."/>
            <person name="Berrin J.G."/>
            <person name="Delaux P.M."/>
            <person name="Dal Grande F."/>
            <person name="Keller J."/>
        </authorList>
    </citation>
    <scope>NUCLEOTIDE SEQUENCE [LARGE SCALE GENOMIC DNA]</scope>
    <source>
        <strain evidence="2 3">SAG 2523</strain>
    </source>
</reference>
<dbReference type="Proteomes" id="UP001485043">
    <property type="component" value="Unassembled WGS sequence"/>
</dbReference>
<name>A0AAW1TEH1_9CHLO</name>
<gene>
    <name evidence="2" type="ORF">WJX84_003592</name>
</gene>
<comment type="caution">
    <text evidence="2">The sequence shown here is derived from an EMBL/GenBank/DDBJ whole genome shotgun (WGS) entry which is preliminary data.</text>
</comment>
<evidence type="ECO:0000313" key="3">
    <source>
        <dbReference type="Proteomes" id="UP001485043"/>
    </source>
</evidence>
<evidence type="ECO:0000256" key="1">
    <source>
        <dbReference type="SAM" id="MobiDB-lite"/>
    </source>
</evidence>
<sequence>MGLAVGLNAAVMGIPRHLTSPGPDIMITYARKHKALCQPTEASLPQEASKSKFASQRQVSGDSTDPIVSDQAAKIKMSIFKPGMPGLHNTSAMDASVLHQFLTPPKAVLLAGSPFEEDVLKKPASKQASLGLKTCSLKMPAALVHDTSSILAEMPSFFSLAGDCGAVGSISHGTQDDGMSTLPSAQEAVLDLKGLIYRMEPMELASTMLVVKLPAARGKGTEGVVEHVFNAFSRAVAKEPTDDMLPAREDSDYDPITDDANMPCKPKPLSSTAKPGRSMSKKKKKPARVSRHVGTTAKWATFHKVTTLHVPVKGNKRSRT</sequence>
<feature type="compositionally biased region" description="Basic and acidic residues" evidence="1">
    <location>
        <begin position="240"/>
        <end position="250"/>
    </location>
</feature>
<proteinExistence type="predicted"/>
<dbReference type="AlphaFoldDB" id="A0AAW1TEH1"/>
<dbReference type="EMBL" id="JALJOV010000106">
    <property type="protein sequence ID" value="KAK9867140.1"/>
    <property type="molecule type" value="Genomic_DNA"/>
</dbReference>
<feature type="compositionally biased region" description="Basic residues" evidence="1">
    <location>
        <begin position="279"/>
        <end position="291"/>
    </location>
</feature>
<keyword evidence="3" id="KW-1185">Reference proteome</keyword>
<feature type="compositionally biased region" description="Polar residues" evidence="1">
    <location>
        <begin position="40"/>
        <end position="63"/>
    </location>
</feature>
<feature type="region of interest" description="Disordered" evidence="1">
    <location>
        <begin position="240"/>
        <end position="296"/>
    </location>
</feature>
<protein>
    <submittedName>
        <fullName evidence="2">Uncharacterized protein</fullName>
    </submittedName>
</protein>
<evidence type="ECO:0000313" key="2">
    <source>
        <dbReference type="EMBL" id="KAK9867140.1"/>
    </source>
</evidence>
<feature type="region of interest" description="Disordered" evidence="1">
    <location>
        <begin position="40"/>
        <end position="67"/>
    </location>
</feature>